<dbReference type="PANTHER" id="PTHR34653">
    <property type="match status" value="1"/>
</dbReference>
<comment type="caution">
    <text evidence="6">The sequence shown here is derived from an EMBL/GenBank/DDBJ whole genome shotgun (WGS) entry which is preliminary data.</text>
</comment>
<dbReference type="PANTHER" id="PTHR34653:SF1">
    <property type="entry name" value="FLAGELLAR HOOK-BASAL BODY COMPLEX PROTEIN FLIE"/>
    <property type="match status" value="1"/>
</dbReference>
<name>A0A1Q8ZUU2_9HYPH</name>
<evidence type="ECO:0000313" key="6">
    <source>
        <dbReference type="EMBL" id="OLP45826.1"/>
    </source>
</evidence>
<gene>
    <name evidence="4" type="primary">fliE</name>
    <name evidence="6" type="ORF">BJF95_11995</name>
</gene>
<comment type="similarity">
    <text evidence="2 4">Belongs to the FliE family.</text>
</comment>
<evidence type="ECO:0000256" key="5">
    <source>
        <dbReference type="SAM" id="MobiDB-lite"/>
    </source>
</evidence>
<keyword evidence="6" id="KW-0969">Cilium</keyword>
<evidence type="ECO:0000256" key="3">
    <source>
        <dbReference type="ARBA" id="ARBA00023143"/>
    </source>
</evidence>
<proteinExistence type="inferred from homology"/>
<dbReference type="STRING" id="1867956.BJF95_11995"/>
<dbReference type="EMBL" id="MKIM01000024">
    <property type="protein sequence ID" value="OLP45826.1"/>
    <property type="molecule type" value="Genomic_DNA"/>
</dbReference>
<evidence type="ECO:0000313" key="7">
    <source>
        <dbReference type="Proteomes" id="UP000186894"/>
    </source>
</evidence>
<dbReference type="GO" id="GO:0071973">
    <property type="term" value="P:bacterial-type flagellum-dependent cell motility"/>
    <property type="evidence" value="ECO:0007669"/>
    <property type="project" value="InterPro"/>
</dbReference>
<organism evidence="6 7">
    <name type="scientific">Rhizobium oryziradicis</name>
    <dbReference type="NCBI Taxonomy" id="1867956"/>
    <lineage>
        <taxon>Bacteria</taxon>
        <taxon>Pseudomonadati</taxon>
        <taxon>Pseudomonadota</taxon>
        <taxon>Alphaproteobacteria</taxon>
        <taxon>Hyphomicrobiales</taxon>
        <taxon>Rhizobiaceae</taxon>
        <taxon>Rhizobium/Agrobacterium group</taxon>
        <taxon>Rhizobium</taxon>
    </lineage>
</organism>
<evidence type="ECO:0000256" key="1">
    <source>
        <dbReference type="ARBA" id="ARBA00004117"/>
    </source>
</evidence>
<dbReference type="GO" id="GO:0009425">
    <property type="term" value="C:bacterial-type flagellum basal body"/>
    <property type="evidence" value="ECO:0007669"/>
    <property type="project" value="UniProtKB-SubCell"/>
</dbReference>
<keyword evidence="7" id="KW-1185">Reference proteome</keyword>
<reference evidence="6 7" key="1">
    <citation type="submission" date="2016-09" db="EMBL/GenBank/DDBJ databases">
        <title>Rhizobium oryziradicis sp. nov., isolated from the root of rice.</title>
        <authorList>
            <person name="Zhao J."/>
            <person name="Zhang X."/>
        </authorList>
    </citation>
    <scope>NUCLEOTIDE SEQUENCE [LARGE SCALE GENOMIC DNA]</scope>
    <source>
        <strain evidence="6 7">N19</strain>
    </source>
</reference>
<dbReference type="GO" id="GO:0005198">
    <property type="term" value="F:structural molecule activity"/>
    <property type="evidence" value="ECO:0007669"/>
    <property type="project" value="InterPro"/>
</dbReference>
<dbReference type="InterPro" id="IPR001624">
    <property type="entry name" value="FliE"/>
</dbReference>
<feature type="compositionally biased region" description="Low complexity" evidence="5">
    <location>
        <begin position="23"/>
        <end position="33"/>
    </location>
</feature>
<comment type="subcellular location">
    <subcellularLocation>
        <location evidence="1 4">Bacterial flagellum basal body</location>
    </subcellularLocation>
</comment>
<dbReference type="AlphaFoldDB" id="A0A1Q8ZUU2"/>
<accession>A0A1Q8ZUU2</accession>
<evidence type="ECO:0000256" key="2">
    <source>
        <dbReference type="ARBA" id="ARBA00009272"/>
    </source>
</evidence>
<dbReference type="GO" id="GO:0003774">
    <property type="term" value="F:cytoskeletal motor activity"/>
    <property type="evidence" value="ECO:0007669"/>
    <property type="project" value="InterPro"/>
</dbReference>
<protein>
    <recommendedName>
        <fullName evidence="4">Flagellar hook-basal body complex protein FliE</fullName>
    </recommendedName>
</protein>
<sequence length="125" mass="12875">MIDSIGKISAFTKSSGMDGIGGESSSTSSITGGMPAMDLQGVTKADTTPGTATGVSFGDVIGGMMTDAVKNLRTAETNSVGGMLGKVNTREVVDSMMSAERSLQTAITLRDKIVSAYLEITKMQI</sequence>
<keyword evidence="6" id="KW-0966">Cell projection</keyword>
<dbReference type="Proteomes" id="UP000186894">
    <property type="component" value="Unassembled WGS sequence"/>
</dbReference>
<keyword evidence="3 4" id="KW-0975">Bacterial flagellum</keyword>
<feature type="region of interest" description="Disordered" evidence="5">
    <location>
        <begin position="16"/>
        <end position="50"/>
    </location>
</feature>
<dbReference type="RefSeq" id="WP_075638831.1">
    <property type="nucleotide sequence ID" value="NZ_MKIM01000024.1"/>
</dbReference>
<evidence type="ECO:0000256" key="4">
    <source>
        <dbReference type="HAMAP-Rule" id="MF_00724"/>
    </source>
</evidence>
<dbReference type="Pfam" id="PF02049">
    <property type="entry name" value="FliE"/>
    <property type="match status" value="1"/>
</dbReference>
<dbReference type="OrthoDB" id="9812413at2"/>
<dbReference type="HAMAP" id="MF_00724">
    <property type="entry name" value="FliE"/>
    <property type="match status" value="1"/>
</dbReference>
<keyword evidence="6" id="KW-0282">Flagellum</keyword>